<dbReference type="InterPro" id="IPR032282">
    <property type="entry name" value="HAGH_C"/>
</dbReference>
<dbReference type="KEGG" id="wgl:WIGMOR_0071"/>
<evidence type="ECO:0000256" key="5">
    <source>
        <dbReference type="ARBA" id="ARBA00022801"/>
    </source>
</evidence>
<gene>
    <name evidence="7 9" type="primary">gloB</name>
    <name evidence="9" type="ORF">WIGMOR_0071</name>
</gene>
<dbReference type="RefSeq" id="WP_014353870.1">
    <property type="nucleotide sequence ID" value="NC_016893.1"/>
</dbReference>
<comment type="pathway">
    <text evidence="2 7">Secondary metabolite metabolism; methylglyoxal degradation; (R)-lactate from methylglyoxal: step 2/2.</text>
</comment>
<dbReference type="GO" id="GO:0004416">
    <property type="term" value="F:hydroxyacylglutathione hydrolase activity"/>
    <property type="evidence" value="ECO:0007669"/>
    <property type="project" value="UniProtKB-UniRule"/>
</dbReference>
<dbReference type="InterPro" id="IPR050110">
    <property type="entry name" value="Glyoxalase_II_hydrolase"/>
</dbReference>
<reference evidence="9 10" key="1">
    <citation type="journal article" date="2012" name="MBio">
        <title>Insight into the transmission biology and species-specific functional capabilities of tsetse (Diptera: glossinidae) obligate symbiont wigglesworthia.</title>
        <authorList>
            <person name="Rio R.V."/>
            <person name="Symula R.E."/>
            <person name="Wang J."/>
            <person name="Lohs C."/>
            <person name="Wu Y.N."/>
            <person name="Snyder A.K."/>
            <person name="Bjornson R.D."/>
            <person name="Oshima K."/>
            <person name="Biehl B.S."/>
            <person name="Perna N.T."/>
            <person name="Hattori M."/>
            <person name="Aksoy S."/>
        </authorList>
    </citation>
    <scope>NUCLEOTIDE SEQUENCE [LARGE SCALE GENOMIC DNA]</scope>
    <source>
        <strain evidence="9">WGM</strain>
    </source>
</reference>
<feature type="binding site" evidence="7">
    <location>
        <position position="55"/>
    </location>
    <ligand>
        <name>Zn(2+)</name>
        <dbReference type="ChEBI" id="CHEBI:29105"/>
        <label>1</label>
    </ligand>
</feature>
<evidence type="ECO:0000256" key="6">
    <source>
        <dbReference type="ARBA" id="ARBA00022833"/>
    </source>
</evidence>
<protein>
    <recommendedName>
        <fullName evidence="7">Hydroxyacylglutathione hydrolase</fullName>
        <ecNumber evidence="7">3.1.2.6</ecNumber>
    </recommendedName>
    <alternativeName>
        <fullName evidence="7">Glyoxalase II</fullName>
        <shortName evidence="7">Glx II</shortName>
    </alternativeName>
</protein>
<name>H6Q5M7_WIGGL</name>
<dbReference type="GO" id="GO:0046872">
    <property type="term" value="F:metal ion binding"/>
    <property type="evidence" value="ECO:0007669"/>
    <property type="project" value="UniProtKB-KW"/>
</dbReference>
<dbReference type="Pfam" id="PF16123">
    <property type="entry name" value="HAGH_C"/>
    <property type="match status" value="1"/>
</dbReference>
<feature type="domain" description="Metallo-beta-lactamase" evidence="8">
    <location>
        <begin position="11"/>
        <end position="164"/>
    </location>
</feature>
<dbReference type="HAMAP" id="MF_01374">
    <property type="entry name" value="Glyoxalase_2"/>
    <property type="match status" value="1"/>
</dbReference>
<feature type="binding site" evidence="7">
    <location>
        <position position="53"/>
    </location>
    <ligand>
        <name>Zn(2+)</name>
        <dbReference type="ChEBI" id="CHEBI:29105"/>
        <label>1</label>
    </ligand>
</feature>
<comment type="catalytic activity">
    <reaction evidence="1 7">
        <text>an S-(2-hydroxyacyl)glutathione + H2O = a 2-hydroxy carboxylate + glutathione + H(+)</text>
        <dbReference type="Rhea" id="RHEA:21864"/>
        <dbReference type="ChEBI" id="CHEBI:15377"/>
        <dbReference type="ChEBI" id="CHEBI:15378"/>
        <dbReference type="ChEBI" id="CHEBI:57925"/>
        <dbReference type="ChEBI" id="CHEBI:58896"/>
        <dbReference type="ChEBI" id="CHEBI:71261"/>
        <dbReference type="EC" id="3.1.2.6"/>
    </reaction>
</comment>
<dbReference type="Pfam" id="PF00753">
    <property type="entry name" value="Lactamase_B"/>
    <property type="match status" value="1"/>
</dbReference>
<comment type="function">
    <text evidence="7">Thiolesterase that catalyzes the hydrolysis of S-D-lactoyl-glutathione to form glutathione and D-lactic acid.</text>
</comment>
<proteinExistence type="inferred from homology"/>
<dbReference type="SUPFAM" id="SSF56281">
    <property type="entry name" value="Metallo-hydrolase/oxidoreductase"/>
    <property type="match status" value="1"/>
</dbReference>
<dbReference type="Proteomes" id="UP000009061">
    <property type="component" value="Chromosome"/>
</dbReference>
<feature type="binding site" evidence="7">
    <location>
        <position position="57"/>
    </location>
    <ligand>
        <name>Zn(2+)</name>
        <dbReference type="ChEBI" id="CHEBI:29105"/>
        <label>2</label>
    </ligand>
</feature>
<dbReference type="eggNOG" id="COG0491">
    <property type="taxonomic scope" value="Bacteria"/>
</dbReference>
<dbReference type="PANTHER" id="PTHR43705:SF1">
    <property type="entry name" value="HYDROXYACYLGLUTATHIONE HYDROLASE GLOB"/>
    <property type="match status" value="1"/>
</dbReference>
<feature type="binding site" evidence="7">
    <location>
        <position position="126"/>
    </location>
    <ligand>
        <name>Zn(2+)</name>
        <dbReference type="ChEBI" id="CHEBI:29105"/>
        <label>1</label>
    </ligand>
</feature>
<dbReference type="PIRSF" id="PIRSF005457">
    <property type="entry name" value="Glx"/>
    <property type="match status" value="1"/>
</dbReference>
<evidence type="ECO:0000256" key="2">
    <source>
        <dbReference type="ARBA" id="ARBA00004963"/>
    </source>
</evidence>
<keyword evidence="10" id="KW-1185">Reference proteome</keyword>
<dbReference type="PANTHER" id="PTHR43705">
    <property type="entry name" value="HYDROXYACYLGLUTATHIONE HYDROLASE"/>
    <property type="match status" value="1"/>
</dbReference>
<dbReference type="NCBIfam" id="TIGR03413">
    <property type="entry name" value="GSH_gloB"/>
    <property type="match status" value="1"/>
</dbReference>
<sequence length="249" mass="29144">MYLTKIESNKDNYIWILYNEKKECLIIDPGEYSSVYKLCVKKNFIPIAILLTHHHYDHVDGVQKLKDIFQIPVYGPKETIYNGTTKIVKEGDKLFLLNQIFQVFNLPGHTLGHIGFYTTPWFFSGDTLFSAGCGRLFEGNAYDMYLSIKKINKMPPNTLICAGHEYTLQNLNFALSILPENAALLLYKKHVEMLRLHKKPTVPSILYLERQINIFLNPYNFNFQGKLKSLLLEEEWYIFKTLREMKNNF</sequence>
<dbReference type="InterPro" id="IPR036866">
    <property type="entry name" value="RibonucZ/Hydroxyglut_hydro"/>
</dbReference>
<dbReference type="GO" id="GO:0019243">
    <property type="term" value="P:methylglyoxal catabolic process to D-lactate via S-lactoyl-glutathione"/>
    <property type="evidence" value="ECO:0007669"/>
    <property type="project" value="UniProtKB-UniRule"/>
</dbReference>
<evidence type="ECO:0000313" key="10">
    <source>
        <dbReference type="Proteomes" id="UP000009061"/>
    </source>
</evidence>
<dbReference type="UniPathway" id="UPA00619">
    <property type="reaction ID" value="UER00676"/>
</dbReference>
<dbReference type="EMBL" id="CP003315">
    <property type="protein sequence ID" value="AFA40931.1"/>
    <property type="molecule type" value="Genomic_DNA"/>
</dbReference>
<keyword evidence="6 7" id="KW-0862">Zinc</keyword>
<dbReference type="STRING" id="1142511.WIGMOR_0071"/>
<dbReference type="SMART" id="SM00849">
    <property type="entry name" value="Lactamase_B"/>
    <property type="match status" value="1"/>
</dbReference>
<evidence type="ECO:0000313" key="9">
    <source>
        <dbReference type="EMBL" id="AFA40931.1"/>
    </source>
</evidence>
<dbReference type="InterPro" id="IPR001279">
    <property type="entry name" value="Metallo-B-lactamas"/>
</dbReference>
<feature type="binding site" evidence="7">
    <location>
        <position position="126"/>
    </location>
    <ligand>
        <name>Zn(2+)</name>
        <dbReference type="ChEBI" id="CHEBI:29105"/>
        <label>2</label>
    </ligand>
</feature>
<evidence type="ECO:0000256" key="3">
    <source>
        <dbReference type="ARBA" id="ARBA00006759"/>
    </source>
</evidence>
<dbReference type="InterPro" id="IPR035680">
    <property type="entry name" value="Clx_II_MBL"/>
</dbReference>
<evidence type="ECO:0000259" key="8">
    <source>
        <dbReference type="SMART" id="SM00849"/>
    </source>
</evidence>
<comment type="cofactor">
    <cofactor evidence="7">
        <name>Zn(2+)</name>
        <dbReference type="ChEBI" id="CHEBI:29105"/>
    </cofactor>
    <text evidence="7">Binds 2 Zn(2+) ions per subunit.</text>
</comment>
<dbReference type="InterPro" id="IPR017782">
    <property type="entry name" value="Hydroxyacylglutathione_Hdrlase"/>
</dbReference>
<evidence type="ECO:0000256" key="4">
    <source>
        <dbReference type="ARBA" id="ARBA00022723"/>
    </source>
</evidence>
<dbReference type="CDD" id="cd07723">
    <property type="entry name" value="hydroxyacylglutathione_hydrolase_MBL-fold"/>
    <property type="match status" value="1"/>
</dbReference>
<feature type="binding site" evidence="7">
    <location>
        <position position="109"/>
    </location>
    <ligand>
        <name>Zn(2+)</name>
        <dbReference type="ChEBI" id="CHEBI:29105"/>
        <label>1</label>
    </ligand>
</feature>
<feature type="binding site" evidence="7">
    <location>
        <position position="58"/>
    </location>
    <ligand>
        <name>Zn(2+)</name>
        <dbReference type="ChEBI" id="CHEBI:29105"/>
        <label>2</label>
    </ligand>
</feature>
<comment type="similarity">
    <text evidence="3 7">Belongs to the metallo-beta-lactamase superfamily. Glyoxalase II family.</text>
</comment>
<dbReference type="AlphaFoldDB" id="H6Q5M7"/>
<dbReference type="HOGENOM" id="CLU_030571_4_1_6"/>
<feature type="binding site" evidence="7">
    <location>
        <position position="164"/>
    </location>
    <ligand>
        <name>Zn(2+)</name>
        <dbReference type="ChEBI" id="CHEBI:29105"/>
        <label>2</label>
    </ligand>
</feature>
<accession>H6Q5M7</accession>
<organism evidence="9 10">
    <name type="scientific">Wigglesworthia glossinidia endosymbiont of Glossina morsitans morsitans</name>
    <name type="common">Yale colony</name>
    <dbReference type="NCBI Taxonomy" id="1142511"/>
    <lineage>
        <taxon>Bacteria</taxon>
        <taxon>Pseudomonadati</taxon>
        <taxon>Pseudomonadota</taxon>
        <taxon>Gammaproteobacteria</taxon>
        <taxon>Enterobacterales</taxon>
        <taxon>Erwiniaceae</taxon>
        <taxon>Wigglesworthia</taxon>
    </lineage>
</organism>
<evidence type="ECO:0000256" key="7">
    <source>
        <dbReference type="HAMAP-Rule" id="MF_01374"/>
    </source>
</evidence>
<comment type="subunit">
    <text evidence="7">Monomer.</text>
</comment>
<dbReference type="OrthoDB" id="9802248at2"/>
<keyword evidence="5 7" id="KW-0378">Hydrolase</keyword>
<dbReference type="Gene3D" id="3.60.15.10">
    <property type="entry name" value="Ribonuclease Z/Hydroxyacylglutathione hydrolase-like"/>
    <property type="match status" value="1"/>
</dbReference>
<keyword evidence="4 7" id="KW-0479">Metal-binding</keyword>
<dbReference type="EC" id="3.1.2.6" evidence="7"/>
<evidence type="ECO:0000256" key="1">
    <source>
        <dbReference type="ARBA" id="ARBA00001623"/>
    </source>
</evidence>